<accession>A0AA36NH77</accession>
<dbReference type="AlphaFoldDB" id="A0AA36NH77"/>
<dbReference type="SUPFAM" id="SSF56300">
    <property type="entry name" value="Metallo-dependent phosphatases"/>
    <property type="match status" value="1"/>
</dbReference>
<dbReference type="EMBL" id="CAUJNA010003438">
    <property type="protein sequence ID" value="CAJ1402098.1"/>
    <property type="molecule type" value="Genomic_DNA"/>
</dbReference>
<dbReference type="PANTHER" id="PTHR46546">
    <property type="entry name" value="SHEWANELLA-LIKE PROTEIN PHOSPHATASE 1"/>
    <property type="match status" value="1"/>
</dbReference>
<reference evidence="4" key="1">
    <citation type="submission" date="2023-08" db="EMBL/GenBank/DDBJ databases">
        <authorList>
            <person name="Chen Y."/>
            <person name="Shah S."/>
            <person name="Dougan E. K."/>
            <person name="Thang M."/>
            <person name="Chan C."/>
        </authorList>
    </citation>
    <scope>NUCLEOTIDE SEQUENCE</scope>
</reference>
<dbReference type="Pfam" id="PF00149">
    <property type="entry name" value="Metallophos"/>
    <property type="match status" value="1"/>
</dbReference>
<dbReference type="Gene3D" id="3.60.21.10">
    <property type="match status" value="1"/>
</dbReference>
<proteinExistence type="predicted"/>
<evidence type="ECO:0000256" key="1">
    <source>
        <dbReference type="SAM" id="MobiDB-lite"/>
    </source>
</evidence>
<feature type="chain" id="PRO_5041337196" description="Calcineurin-like phosphoesterase domain-containing protein" evidence="2">
    <location>
        <begin position="23"/>
        <end position="404"/>
    </location>
</feature>
<dbReference type="Proteomes" id="UP001178507">
    <property type="component" value="Unassembled WGS sequence"/>
</dbReference>
<organism evidence="4 5">
    <name type="scientific">Effrenium voratum</name>
    <dbReference type="NCBI Taxonomy" id="2562239"/>
    <lineage>
        <taxon>Eukaryota</taxon>
        <taxon>Sar</taxon>
        <taxon>Alveolata</taxon>
        <taxon>Dinophyceae</taxon>
        <taxon>Suessiales</taxon>
        <taxon>Symbiodiniaceae</taxon>
        <taxon>Effrenium</taxon>
    </lineage>
</organism>
<evidence type="ECO:0000259" key="3">
    <source>
        <dbReference type="Pfam" id="PF00149"/>
    </source>
</evidence>
<dbReference type="GO" id="GO:0016787">
    <property type="term" value="F:hydrolase activity"/>
    <property type="evidence" value="ECO:0007669"/>
    <property type="project" value="InterPro"/>
</dbReference>
<evidence type="ECO:0000313" key="5">
    <source>
        <dbReference type="Proteomes" id="UP001178507"/>
    </source>
</evidence>
<evidence type="ECO:0000313" key="4">
    <source>
        <dbReference type="EMBL" id="CAJ1402098.1"/>
    </source>
</evidence>
<dbReference type="PANTHER" id="PTHR46546:SF4">
    <property type="entry name" value="SHEWANELLA-LIKE PROTEIN PHOSPHATASE 1"/>
    <property type="match status" value="1"/>
</dbReference>
<name>A0AA36NH77_9DINO</name>
<evidence type="ECO:0000256" key="2">
    <source>
        <dbReference type="SAM" id="SignalP"/>
    </source>
</evidence>
<protein>
    <recommendedName>
        <fullName evidence="3">Calcineurin-like phosphoesterase domain-containing protein</fullName>
    </recommendedName>
</protein>
<comment type="caution">
    <text evidence="4">The sequence shown here is derived from an EMBL/GenBank/DDBJ whole genome shotgun (WGS) entry which is preliminary data.</text>
</comment>
<feature type="region of interest" description="Disordered" evidence="1">
    <location>
        <begin position="370"/>
        <end position="404"/>
    </location>
</feature>
<keyword evidence="2" id="KW-0732">Signal</keyword>
<dbReference type="InterPro" id="IPR004843">
    <property type="entry name" value="Calcineurin-like_PHP"/>
</dbReference>
<sequence length="404" mass="44626">MCLKLLLLACVGLGERIPKVEEVFIIGDLHADIHCAKHWVRRSGYVDLDAWTWTGGASALVFMGDYVDRGPFSRQVLELVRNLTTSFPEKVFALMGNHDLYFLADAVLPQGARDLMGAPVQDFSYAFIHPEEYLNWILPGEQAEASSKLSTLFAALGEVYAQQRRKRGPVPVMLKEEFGQMSIFDFAPLRHNATLSNALNQSLHFWQRRLARGMRDSGLARWLAERPFAVELAGALFVHGGLPGKTTREQLDMLGPLGDGDFSELFSSGRLDLLHEAVTYRGLHGAAGCSEVDKVLDLLPDIEMIVLGHTPGEEVRRSCGNRLVSADSALSRYYRAYGNHYCPVQVAAERKGACRRTVAKQCAGQASRLRGGQLTPVPSEPNPYEASAKRKAGRLISEANAEEL</sequence>
<gene>
    <name evidence="4" type="ORF">EVOR1521_LOCUS25060</name>
</gene>
<feature type="domain" description="Calcineurin-like phosphoesterase" evidence="3">
    <location>
        <begin position="23"/>
        <end position="111"/>
    </location>
</feature>
<dbReference type="InterPro" id="IPR029052">
    <property type="entry name" value="Metallo-depent_PP-like"/>
</dbReference>
<keyword evidence="5" id="KW-1185">Reference proteome</keyword>
<feature type="signal peptide" evidence="2">
    <location>
        <begin position="1"/>
        <end position="22"/>
    </location>
</feature>